<dbReference type="InterPro" id="IPR025691">
    <property type="entry name" value="GspL_pp_dom"/>
</dbReference>
<gene>
    <name evidence="2" type="ORF">KSS95_22280</name>
</gene>
<dbReference type="Pfam" id="PF12693">
    <property type="entry name" value="GspL_C"/>
    <property type="match status" value="1"/>
</dbReference>
<dbReference type="RefSeq" id="WP_217849678.1">
    <property type="nucleotide sequence ID" value="NZ_CP077073.1"/>
</dbReference>
<reference evidence="2" key="1">
    <citation type="journal article" date="2021" name="Microorganisms">
        <title>The Ever-Expanding Pseudomonas Genus: Description of 43 New Species and Partition of the Pseudomonas putida Group.</title>
        <authorList>
            <person name="Girard L."/>
            <person name="Lood C."/>
            <person name="Hofte M."/>
            <person name="Vandamme P."/>
            <person name="Rokni-Zadeh H."/>
            <person name="van Noort V."/>
            <person name="Lavigne R."/>
            <person name="De Mot R."/>
        </authorList>
    </citation>
    <scope>NUCLEOTIDE SEQUENCE</scope>
    <source>
        <strain evidence="2">COW39</strain>
    </source>
</reference>
<dbReference type="Proteomes" id="UP001047646">
    <property type="component" value="Chromosome"/>
</dbReference>
<proteinExistence type="predicted"/>
<evidence type="ECO:0000259" key="1">
    <source>
        <dbReference type="Pfam" id="PF12693"/>
    </source>
</evidence>
<accession>A0ABX8M778</accession>
<dbReference type="EMBL" id="CP077073">
    <property type="protein sequence ID" value="QXH34833.1"/>
    <property type="molecule type" value="Genomic_DNA"/>
</dbReference>
<feature type="domain" description="GspL periplasmic" evidence="1">
    <location>
        <begin position="220"/>
        <end position="343"/>
    </location>
</feature>
<evidence type="ECO:0000313" key="2">
    <source>
        <dbReference type="EMBL" id="QXH34833.1"/>
    </source>
</evidence>
<keyword evidence="3" id="KW-1185">Reference proteome</keyword>
<evidence type="ECO:0000313" key="3">
    <source>
        <dbReference type="Proteomes" id="UP001047646"/>
    </source>
</evidence>
<protein>
    <submittedName>
        <fullName evidence="2">Type II secretion system protein GspL</fullName>
    </submittedName>
</protein>
<name>A0ABX8M778_9PSED</name>
<organism evidence="2 3">
    <name type="scientific">Pseudomonas muyukensis</name>
    <dbReference type="NCBI Taxonomy" id="2842357"/>
    <lineage>
        <taxon>Bacteria</taxon>
        <taxon>Pseudomonadati</taxon>
        <taxon>Pseudomonadota</taxon>
        <taxon>Gammaproteobacteria</taxon>
        <taxon>Pseudomonadales</taxon>
        <taxon>Pseudomonadaceae</taxon>
        <taxon>Pseudomonas</taxon>
    </lineage>
</organism>
<sequence length="358" mass="40082">MKLDWRRRAPARPWLLVRPGAVWDWLLVEQGVPGRQGRGQPPGGLEARVALIVPGEHCSHFQLPAPPGLKREEWPLLLEERLVQASDEVACASIGRHAGELRLWAVSNLLLAQWRGQCGAWGLALERCWAEFQLLPEPEQGEVWQWQRGETALYRGRDEQGRAHWLAWPGQLGVMPALDGLQGARRSVTGNWPGTLASLDGLPGLFEARRIRARPRWSSAQQRLAVACLLLAIAWSGLWCTQQWRQAQLYRDQVLALTGKRATPGQAAQALRRLREEQQDAQVRLAQLDGLQAQVQGWLAEHPGWRLRALDYDGQRWQLSLDGEGEAAPWQAMAEAVGAQVRVEDDARQVVFELGAAS</sequence>